<keyword evidence="8" id="KW-0998">Cell outer membrane</keyword>
<organism evidence="12">
    <name type="scientific">Escherichia coli</name>
    <dbReference type="NCBI Taxonomy" id="562"/>
    <lineage>
        <taxon>Bacteria</taxon>
        <taxon>Pseudomonadati</taxon>
        <taxon>Pseudomonadota</taxon>
        <taxon>Gammaproteobacteria</taxon>
        <taxon>Enterobacterales</taxon>
        <taxon>Enterobacteriaceae</taxon>
        <taxon>Escherichia</taxon>
    </lineage>
</organism>
<reference evidence="12" key="1">
    <citation type="journal article" date="2008" name="Infect. Immun.">
        <title>New adhesin of enteroaggregative Escherichia coli related to the Afa/Dr/AAF family.</title>
        <authorList>
            <person name="Boisen N."/>
            <person name="Struve C."/>
            <person name="Scheutz F."/>
            <person name="Krogfelt K.A."/>
            <person name="Nataro J.P."/>
        </authorList>
    </citation>
    <scope>NUCLEOTIDE SEQUENCE</scope>
    <source>
        <strain evidence="12">C1010-00</strain>
        <plasmid evidence="12">pAA</plasmid>
    </source>
</reference>
<evidence type="ECO:0000259" key="10">
    <source>
        <dbReference type="Pfam" id="PF13953"/>
    </source>
</evidence>
<dbReference type="Gene3D" id="2.60.40.3110">
    <property type="match status" value="1"/>
</dbReference>
<dbReference type="Pfam" id="PF00577">
    <property type="entry name" value="Usher"/>
    <property type="match status" value="1"/>
</dbReference>
<dbReference type="Gene3D" id="2.60.40.2610">
    <property type="entry name" value="Outer membrane usher protein FimD, plug domain"/>
    <property type="match status" value="1"/>
</dbReference>
<dbReference type="InterPro" id="IPR025885">
    <property type="entry name" value="PapC_N"/>
</dbReference>
<evidence type="ECO:0000256" key="5">
    <source>
        <dbReference type="ARBA" id="ARBA00022692"/>
    </source>
</evidence>
<comment type="similarity">
    <text evidence="2">Belongs to the fimbrial export usher family.</text>
</comment>
<accession>B3V223</accession>
<dbReference type="SMR" id="B3V223"/>
<dbReference type="InterPro" id="IPR037224">
    <property type="entry name" value="PapC_N_sf"/>
</dbReference>
<feature type="domain" description="PapC-like C-terminal" evidence="10">
    <location>
        <begin position="760"/>
        <end position="827"/>
    </location>
</feature>
<dbReference type="PANTHER" id="PTHR30451:SF9">
    <property type="entry name" value="F1 CAPSULE-ANCHORING PROTEIN"/>
    <property type="match status" value="1"/>
</dbReference>
<dbReference type="Pfam" id="PF13953">
    <property type="entry name" value="PapC_C"/>
    <property type="match status" value="1"/>
</dbReference>
<keyword evidence="12" id="KW-0614">Plasmid</keyword>
<sequence>MFYMFNRFVIITVCSLFFTKNATAGKYFFDASMLKRGGEGIDMALFEEGGQQPGIYPVNIILNGDYVGSENITFYSKKDKDGKYYLKSCLTQDMLTRYGIKTEEYPNLFNTNSRNNEHRDDCAELSVIPHAAENYQYAAQQLALSIPQVAFRNRLTGIAPENLWDDGIPAFLMPWQLDAGRSEYRIYGKKEDENLWIQLEPGLNIGPWRVRNLTTWNKSSGQSGKWESSYIRAERGLNRIKSRLTLGENYTTSDIFDSVPFVGVSVGSDENMVPYNQREFAPVVRGIARTQARIEVRQNGYLIHSQTIAPGAFSLTSLPMTGSGGDLQVTVLESDGAIQQFTVPFTTPAISVREGYLKYNVTAGQYRSLDKSIEKTYLGQATAVYGLPWALTAFGGLQGSEYYQGVALGLGWSLGYFGAISLDTIYSRGQPKGDNYKKGETWRVRYNNFFESTGTGFTVSNQYSSEGYHSLSDVLDTYYDSNSFIYNKEDNRMRRTTININQTIGRWGYVGLNGFQDEYRHKTRENYIGISYGTSWNNISLSVNWLRNRNNVTSSTEDNFSIWMNIPLERWLGGMNNDINATAQIQSSSKQNSRYEMGLNGRAFEQRLYWDFRQQRVQGSEYDADNSRLRLRWSGTYGEVTGMYSYSSNIRQMNVGMSGNMVVHNEGITFGQKSGDTMSLIVAPGVSGASVNGWSGVSTDFRGYGLVSYISPYQENILSLDPITFPENAEVAQTERSVVPTKGAVVRTEFQTRVGNRAVVTLTRKDGVPLPFGTVVTLEGKMDETFGSAGVVDDKGDVYLSGLSETGKLKAQWGMNSKCYADYRLPEEKGDAGIFLTRAICM</sequence>
<protein>
    <submittedName>
        <fullName evidence="12">HdaC</fullName>
    </submittedName>
</protein>
<dbReference type="EMBL" id="EU637023">
    <property type="protein sequence ID" value="ACF05258.1"/>
    <property type="molecule type" value="Genomic_DNA"/>
</dbReference>
<keyword evidence="4" id="KW-1134">Transmembrane beta strand</keyword>
<evidence type="ECO:0000256" key="7">
    <source>
        <dbReference type="ARBA" id="ARBA00023136"/>
    </source>
</evidence>
<evidence type="ECO:0000256" key="4">
    <source>
        <dbReference type="ARBA" id="ARBA00022452"/>
    </source>
</evidence>
<keyword evidence="3" id="KW-0813">Transport</keyword>
<proteinExistence type="inferred from homology"/>
<dbReference type="PANTHER" id="PTHR30451">
    <property type="entry name" value="OUTER MEMBRANE USHER PROTEIN"/>
    <property type="match status" value="1"/>
</dbReference>
<evidence type="ECO:0000256" key="9">
    <source>
        <dbReference type="SAM" id="SignalP"/>
    </source>
</evidence>
<dbReference type="SUPFAM" id="SSF141729">
    <property type="entry name" value="FimD N-terminal domain-like"/>
    <property type="match status" value="1"/>
</dbReference>
<dbReference type="InterPro" id="IPR042186">
    <property type="entry name" value="FimD_plug_dom"/>
</dbReference>
<evidence type="ECO:0000256" key="8">
    <source>
        <dbReference type="ARBA" id="ARBA00023237"/>
    </source>
</evidence>
<keyword evidence="7" id="KW-0472">Membrane</keyword>
<dbReference type="InterPro" id="IPR025949">
    <property type="entry name" value="PapC-like_C"/>
</dbReference>
<dbReference type="FunFam" id="2.60.40.2610:FF:000001">
    <property type="entry name" value="Outer membrane fimbrial usher protein"/>
    <property type="match status" value="1"/>
</dbReference>
<dbReference type="Gene3D" id="2.60.40.2070">
    <property type="match status" value="1"/>
</dbReference>
<evidence type="ECO:0000313" key="12">
    <source>
        <dbReference type="EMBL" id="ACF05258.1"/>
    </source>
</evidence>
<keyword evidence="6 9" id="KW-0732">Signal</keyword>
<evidence type="ECO:0000256" key="6">
    <source>
        <dbReference type="ARBA" id="ARBA00022729"/>
    </source>
</evidence>
<gene>
    <name evidence="12" type="primary">hdaC</name>
</gene>
<feature type="signal peptide" evidence="9">
    <location>
        <begin position="1"/>
        <end position="24"/>
    </location>
</feature>
<feature type="domain" description="PapC N-terminal" evidence="11">
    <location>
        <begin position="29"/>
        <end position="177"/>
    </location>
</feature>
<dbReference type="GO" id="GO:0009279">
    <property type="term" value="C:cell outer membrane"/>
    <property type="evidence" value="ECO:0007669"/>
    <property type="project" value="UniProtKB-SubCell"/>
</dbReference>
<dbReference type="GO" id="GO:0015473">
    <property type="term" value="F:fimbrial usher porin activity"/>
    <property type="evidence" value="ECO:0007669"/>
    <property type="project" value="InterPro"/>
</dbReference>
<keyword evidence="5" id="KW-0812">Transmembrane</keyword>
<geneLocation type="plasmid" evidence="12">
    <name>pAA</name>
</geneLocation>
<dbReference type="GO" id="GO:0009297">
    <property type="term" value="P:pilus assembly"/>
    <property type="evidence" value="ECO:0007669"/>
    <property type="project" value="InterPro"/>
</dbReference>
<evidence type="ECO:0000256" key="1">
    <source>
        <dbReference type="ARBA" id="ARBA00004571"/>
    </source>
</evidence>
<evidence type="ECO:0000256" key="3">
    <source>
        <dbReference type="ARBA" id="ARBA00022448"/>
    </source>
</evidence>
<feature type="chain" id="PRO_5002798690" evidence="9">
    <location>
        <begin position="25"/>
        <end position="842"/>
    </location>
</feature>
<name>B3V223_ECOLX</name>
<dbReference type="Gene3D" id="3.10.20.410">
    <property type="match status" value="1"/>
</dbReference>
<comment type="subcellular location">
    <subcellularLocation>
        <location evidence="1">Cell outer membrane</location>
        <topology evidence="1">Multi-pass membrane protein</topology>
    </subcellularLocation>
</comment>
<dbReference type="InterPro" id="IPR000015">
    <property type="entry name" value="Fimb_usher"/>
</dbReference>
<dbReference type="InterPro" id="IPR043142">
    <property type="entry name" value="PapC-like_C_sf"/>
</dbReference>
<dbReference type="AlphaFoldDB" id="B3V223"/>
<dbReference type="Pfam" id="PF13954">
    <property type="entry name" value="PapC_N"/>
    <property type="match status" value="1"/>
</dbReference>
<evidence type="ECO:0000259" key="11">
    <source>
        <dbReference type="Pfam" id="PF13954"/>
    </source>
</evidence>
<evidence type="ECO:0000256" key="2">
    <source>
        <dbReference type="ARBA" id="ARBA00008064"/>
    </source>
</evidence>